<dbReference type="PANTHER" id="PTHR24198:SF165">
    <property type="entry name" value="ANKYRIN REPEAT-CONTAINING PROTEIN-RELATED"/>
    <property type="match status" value="1"/>
</dbReference>
<dbReference type="PRINTS" id="PR01415">
    <property type="entry name" value="ANKYRIN"/>
</dbReference>
<dbReference type="InterPro" id="IPR036770">
    <property type="entry name" value="Ankyrin_rpt-contain_sf"/>
</dbReference>
<evidence type="ECO:0000256" key="3">
    <source>
        <dbReference type="PROSITE-ProRule" id="PRU00023"/>
    </source>
</evidence>
<dbReference type="PROSITE" id="PS50088">
    <property type="entry name" value="ANK_REPEAT"/>
    <property type="match status" value="4"/>
</dbReference>
<proteinExistence type="predicted"/>
<feature type="repeat" description="ANK" evidence="3">
    <location>
        <begin position="377"/>
        <end position="409"/>
    </location>
</feature>
<gene>
    <name evidence="4" type="ORF">BJX66DRAFT_343882</name>
</gene>
<evidence type="ECO:0000256" key="2">
    <source>
        <dbReference type="ARBA" id="ARBA00023043"/>
    </source>
</evidence>
<dbReference type="SUPFAM" id="SSF48403">
    <property type="entry name" value="Ankyrin repeat"/>
    <property type="match status" value="2"/>
</dbReference>
<dbReference type="EMBL" id="JBFTWV010000174">
    <property type="protein sequence ID" value="KAL2784578.1"/>
    <property type="molecule type" value="Genomic_DNA"/>
</dbReference>
<evidence type="ECO:0000256" key="1">
    <source>
        <dbReference type="ARBA" id="ARBA00022737"/>
    </source>
</evidence>
<organism evidence="4 5">
    <name type="scientific">Aspergillus keveii</name>
    <dbReference type="NCBI Taxonomy" id="714993"/>
    <lineage>
        <taxon>Eukaryota</taxon>
        <taxon>Fungi</taxon>
        <taxon>Dikarya</taxon>
        <taxon>Ascomycota</taxon>
        <taxon>Pezizomycotina</taxon>
        <taxon>Eurotiomycetes</taxon>
        <taxon>Eurotiomycetidae</taxon>
        <taxon>Eurotiales</taxon>
        <taxon>Aspergillaceae</taxon>
        <taxon>Aspergillus</taxon>
        <taxon>Aspergillus subgen. Nidulantes</taxon>
    </lineage>
</organism>
<dbReference type="SMART" id="SM00248">
    <property type="entry name" value="ANK"/>
    <property type="match status" value="13"/>
</dbReference>
<evidence type="ECO:0000313" key="5">
    <source>
        <dbReference type="Proteomes" id="UP001610563"/>
    </source>
</evidence>
<dbReference type="Proteomes" id="UP001610563">
    <property type="component" value="Unassembled WGS sequence"/>
</dbReference>
<sequence>MSRRWTSFLREAFRILGATNGPIIAAAHLGDIQLLEALLATGTVNPNYLLRATPGSLHGRSALWEAIDFGPEAVVEWLIQRGGVTRFDVIDRQHNNLYHRALRWNHPNRELTLRYLLDHFDPDELISLNTDKVTSLEMAIGTQPSEMIHLLLSRIPPIGNRLLHREDFSYPLSVCLCTAARRDRLDVLQLLVQWMDANGILLRPELPPLFTALQNRRHQIALWLIEQDISLDISFNNIRPISAAAALGFNDFVQVLLGKGIPANSTDPEDSSALVAALMVGNLPAAQLLLDAGADTNVHIDGDEQFTEKGKETLLLWAAARNHPDTVGFLLERGWDVDGNYVGFGTPPLGYTAANNCVDCMRVLIEFGAELEYCDVDGFTPLYHAACGGNPEALQILLDAGADPDPFDPYGNSPLIRAAAKSHEVTRLLVEAGVDVNEQSNAGSTALINAAARDQAESVHLLIRHGADLEMRLKGRTALAWAIRENSLRAALVLVRAEADVTALDEQGNTPLSLVRDDRALAVLAEARGF</sequence>
<dbReference type="PANTHER" id="PTHR24198">
    <property type="entry name" value="ANKYRIN REPEAT AND PROTEIN KINASE DOMAIN-CONTAINING PROTEIN"/>
    <property type="match status" value="1"/>
</dbReference>
<dbReference type="Pfam" id="PF12796">
    <property type="entry name" value="Ank_2"/>
    <property type="match status" value="2"/>
</dbReference>
<feature type="repeat" description="ANK" evidence="3">
    <location>
        <begin position="474"/>
        <end position="506"/>
    </location>
</feature>
<keyword evidence="5" id="KW-1185">Reference proteome</keyword>
<keyword evidence="2 3" id="KW-0040">ANK repeat</keyword>
<dbReference type="Gene3D" id="1.25.40.20">
    <property type="entry name" value="Ankyrin repeat-containing domain"/>
    <property type="match status" value="4"/>
</dbReference>
<dbReference type="Pfam" id="PF00023">
    <property type="entry name" value="Ank"/>
    <property type="match status" value="1"/>
</dbReference>
<name>A0ABR4FMX5_9EURO</name>
<evidence type="ECO:0000313" key="4">
    <source>
        <dbReference type="EMBL" id="KAL2784578.1"/>
    </source>
</evidence>
<feature type="repeat" description="ANK" evidence="3">
    <location>
        <begin position="269"/>
        <end position="301"/>
    </location>
</feature>
<protein>
    <submittedName>
        <fullName evidence="4">Ankyrin repeat-containing domain protein</fullName>
    </submittedName>
</protein>
<comment type="caution">
    <text evidence="4">The sequence shown here is derived from an EMBL/GenBank/DDBJ whole genome shotgun (WGS) entry which is preliminary data.</text>
</comment>
<accession>A0ABR4FMX5</accession>
<dbReference type="InterPro" id="IPR002110">
    <property type="entry name" value="Ankyrin_rpt"/>
</dbReference>
<feature type="repeat" description="ANK" evidence="3">
    <location>
        <begin position="442"/>
        <end position="474"/>
    </location>
</feature>
<keyword evidence="1" id="KW-0677">Repeat</keyword>
<dbReference type="PROSITE" id="PS50297">
    <property type="entry name" value="ANK_REP_REGION"/>
    <property type="match status" value="2"/>
</dbReference>
<reference evidence="4 5" key="1">
    <citation type="submission" date="2024-07" db="EMBL/GenBank/DDBJ databases">
        <title>Section-level genome sequencing and comparative genomics of Aspergillus sections Usti and Cavernicolus.</title>
        <authorList>
            <consortium name="Lawrence Berkeley National Laboratory"/>
            <person name="Nybo J.L."/>
            <person name="Vesth T.C."/>
            <person name="Theobald S."/>
            <person name="Frisvad J.C."/>
            <person name="Larsen T.O."/>
            <person name="Kjaerboelling I."/>
            <person name="Rothschild-Mancinelli K."/>
            <person name="Lyhne E.K."/>
            <person name="Kogle M.E."/>
            <person name="Barry K."/>
            <person name="Clum A."/>
            <person name="Na H."/>
            <person name="Ledsgaard L."/>
            <person name="Lin J."/>
            <person name="Lipzen A."/>
            <person name="Kuo A."/>
            <person name="Riley R."/>
            <person name="Mondo S."/>
            <person name="Labutti K."/>
            <person name="Haridas S."/>
            <person name="Pangalinan J."/>
            <person name="Salamov A.A."/>
            <person name="Simmons B.A."/>
            <person name="Magnuson J.K."/>
            <person name="Chen J."/>
            <person name="Drula E."/>
            <person name="Henrissat B."/>
            <person name="Wiebenga A."/>
            <person name="Lubbers R.J."/>
            <person name="Gomes A.C."/>
            <person name="Makela M.R."/>
            <person name="Stajich J."/>
            <person name="Grigoriev I.V."/>
            <person name="Mortensen U.H."/>
            <person name="De Vries R.P."/>
            <person name="Baker S.E."/>
            <person name="Andersen M.R."/>
        </authorList>
    </citation>
    <scope>NUCLEOTIDE SEQUENCE [LARGE SCALE GENOMIC DNA]</scope>
    <source>
        <strain evidence="4 5">CBS 209.92</strain>
    </source>
</reference>